<comment type="caution">
    <text evidence="2">The sequence shown here is derived from an EMBL/GenBank/DDBJ whole genome shotgun (WGS) entry which is preliminary data.</text>
</comment>
<organism evidence="2 3">
    <name type="scientific">Amycolatopsis vastitatis</name>
    <dbReference type="NCBI Taxonomy" id="1905142"/>
    <lineage>
        <taxon>Bacteria</taxon>
        <taxon>Bacillati</taxon>
        <taxon>Actinomycetota</taxon>
        <taxon>Actinomycetes</taxon>
        <taxon>Pseudonocardiales</taxon>
        <taxon>Pseudonocardiaceae</taxon>
        <taxon>Amycolatopsis</taxon>
    </lineage>
</organism>
<dbReference type="Proteomes" id="UP000215199">
    <property type="component" value="Unassembled WGS sequence"/>
</dbReference>
<dbReference type="AlphaFoldDB" id="A0A229TD12"/>
<evidence type="ECO:0000313" key="3">
    <source>
        <dbReference type="Proteomes" id="UP000215199"/>
    </source>
</evidence>
<gene>
    <name evidence="2" type="ORF">CF165_10650</name>
</gene>
<sequence>MGTPGGFAYQAGERGIVTITHHGRPAGTLRGNAAARFLAAVARGDDQQLLMARVTGNYKHGNERRAREHPRNRGR</sequence>
<keyword evidence="3" id="KW-1185">Reference proteome</keyword>
<dbReference type="OrthoDB" id="7869604at2"/>
<proteinExistence type="predicted"/>
<accession>A0A229TD12</accession>
<evidence type="ECO:0000256" key="1">
    <source>
        <dbReference type="SAM" id="MobiDB-lite"/>
    </source>
</evidence>
<evidence type="ECO:0000313" key="2">
    <source>
        <dbReference type="EMBL" id="OXM69145.1"/>
    </source>
</evidence>
<feature type="region of interest" description="Disordered" evidence="1">
    <location>
        <begin position="56"/>
        <end position="75"/>
    </location>
</feature>
<reference evidence="3" key="1">
    <citation type="submission" date="2017-07" db="EMBL/GenBank/DDBJ databases">
        <title>Comparative genome mining reveals phylogenetic distribution patterns of secondary metabolites in Amycolatopsis.</title>
        <authorList>
            <person name="Adamek M."/>
            <person name="Alanjary M."/>
            <person name="Sales-Ortells H."/>
            <person name="Goodfellow M."/>
            <person name="Bull A.T."/>
            <person name="Kalinowski J."/>
            <person name="Ziemert N."/>
        </authorList>
    </citation>
    <scope>NUCLEOTIDE SEQUENCE [LARGE SCALE GENOMIC DNA]</scope>
    <source>
        <strain evidence="3">H5</strain>
    </source>
</reference>
<feature type="compositionally biased region" description="Basic and acidic residues" evidence="1">
    <location>
        <begin position="60"/>
        <end position="75"/>
    </location>
</feature>
<protein>
    <submittedName>
        <fullName evidence="2">Uncharacterized protein</fullName>
    </submittedName>
</protein>
<name>A0A229TD12_9PSEU</name>
<dbReference type="EMBL" id="NMUL01000008">
    <property type="protein sequence ID" value="OXM69145.1"/>
    <property type="molecule type" value="Genomic_DNA"/>
</dbReference>
<dbReference type="RefSeq" id="WP_093947300.1">
    <property type="nucleotide sequence ID" value="NZ_NMUL01000008.1"/>
</dbReference>